<feature type="region of interest" description="Disordered" evidence="10">
    <location>
        <begin position="47"/>
        <end position="75"/>
    </location>
</feature>
<evidence type="ECO:0000256" key="8">
    <source>
        <dbReference type="ARBA" id="ARBA00022842"/>
    </source>
</evidence>
<comment type="catalytic activity">
    <reaction evidence="1 9">
        <text>Endonucleolytic cleavage to 5'-phosphomonoester.</text>
        <dbReference type="EC" id="3.1.26.4"/>
    </reaction>
</comment>
<feature type="region of interest" description="Disordered" evidence="10">
    <location>
        <begin position="121"/>
        <end position="153"/>
    </location>
</feature>
<evidence type="ECO:0000256" key="10">
    <source>
        <dbReference type="SAM" id="MobiDB-lite"/>
    </source>
</evidence>
<dbReference type="Gene3D" id="3.30.420.10">
    <property type="entry name" value="Ribonuclease H-like superfamily/Ribonuclease H"/>
    <property type="match status" value="1"/>
</dbReference>
<dbReference type="Pfam" id="PF01693">
    <property type="entry name" value="Cauli_VI"/>
    <property type="match status" value="1"/>
</dbReference>
<evidence type="ECO:0000256" key="7">
    <source>
        <dbReference type="ARBA" id="ARBA00022801"/>
    </source>
</evidence>
<dbReference type="FunFam" id="3.40.970.10:FF:000001">
    <property type="entry name" value="Ribonuclease H1"/>
    <property type="match status" value="1"/>
</dbReference>
<dbReference type="EMBL" id="JAZGQO010000003">
    <property type="protein sequence ID" value="KAK6188968.1"/>
    <property type="molecule type" value="Genomic_DNA"/>
</dbReference>
<dbReference type="CDD" id="cd09280">
    <property type="entry name" value="RNase_HI_eukaryote_like"/>
    <property type="match status" value="1"/>
</dbReference>
<dbReference type="InterPro" id="IPR036397">
    <property type="entry name" value="RNaseH_sf"/>
</dbReference>
<keyword evidence="4 9" id="KW-0540">Nuclease</keyword>
<dbReference type="GO" id="GO:0004523">
    <property type="term" value="F:RNA-DNA hybrid ribonuclease activity"/>
    <property type="evidence" value="ECO:0007669"/>
    <property type="project" value="UniProtKB-UniRule"/>
</dbReference>
<name>A0AAN8K4A9_PATCE</name>
<dbReference type="SUPFAM" id="SSF55658">
    <property type="entry name" value="L9 N-domain-like"/>
    <property type="match status" value="1"/>
</dbReference>
<keyword evidence="5 9" id="KW-0479">Metal-binding</keyword>
<feature type="domain" description="RNase H type-1" evidence="11">
    <location>
        <begin position="174"/>
        <end position="320"/>
    </location>
</feature>
<dbReference type="GO" id="GO:0003676">
    <property type="term" value="F:nucleic acid binding"/>
    <property type="evidence" value="ECO:0007669"/>
    <property type="project" value="UniProtKB-UniRule"/>
</dbReference>
<dbReference type="Gene3D" id="3.40.970.10">
    <property type="entry name" value="Ribonuclease H1, N-terminal domain"/>
    <property type="match status" value="1"/>
</dbReference>
<dbReference type="GO" id="GO:0043137">
    <property type="term" value="P:DNA replication, removal of RNA primer"/>
    <property type="evidence" value="ECO:0007669"/>
    <property type="project" value="TreeGrafter"/>
</dbReference>
<dbReference type="InterPro" id="IPR017067">
    <property type="entry name" value="RNase_H1_euk"/>
</dbReference>
<dbReference type="InterPro" id="IPR011320">
    <property type="entry name" value="RNase_H1_N"/>
</dbReference>
<dbReference type="InterPro" id="IPR037056">
    <property type="entry name" value="RNase_H1_N_sf"/>
</dbReference>
<evidence type="ECO:0000313" key="13">
    <source>
        <dbReference type="Proteomes" id="UP001347796"/>
    </source>
</evidence>
<protein>
    <recommendedName>
        <fullName evidence="9">Ribonuclease H1</fullName>
        <shortName evidence="9">RNase H1</shortName>
        <ecNumber evidence="9">3.1.26.4</ecNumber>
    </recommendedName>
</protein>
<dbReference type="Pfam" id="PF00075">
    <property type="entry name" value="RNase_H"/>
    <property type="match status" value="1"/>
</dbReference>
<dbReference type="GO" id="GO:0000287">
    <property type="term" value="F:magnesium ion binding"/>
    <property type="evidence" value="ECO:0007669"/>
    <property type="project" value="UniProtKB-UniRule"/>
</dbReference>
<evidence type="ECO:0000313" key="12">
    <source>
        <dbReference type="EMBL" id="KAK6188968.1"/>
    </source>
</evidence>
<feature type="compositionally biased region" description="Low complexity" evidence="10">
    <location>
        <begin position="50"/>
        <end position="66"/>
    </location>
</feature>
<evidence type="ECO:0000256" key="6">
    <source>
        <dbReference type="ARBA" id="ARBA00022759"/>
    </source>
</evidence>
<evidence type="ECO:0000256" key="5">
    <source>
        <dbReference type="ARBA" id="ARBA00022723"/>
    </source>
</evidence>
<comment type="function">
    <text evidence="9">Endonuclease that specifically degrades the RNA of RNA-DNA hybrids.</text>
</comment>
<reference evidence="12 13" key="1">
    <citation type="submission" date="2024-01" db="EMBL/GenBank/DDBJ databases">
        <title>The genome of the rayed Mediterranean limpet Patella caerulea (Linnaeus, 1758).</title>
        <authorList>
            <person name="Anh-Thu Weber A."/>
            <person name="Halstead-Nussloch G."/>
        </authorList>
    </citation>
    <scope>NUCLEOTIDE SEQUENCE [LARGE SCALE GENOMIC DNA]</scope>
    <source>
        <strain evidence="12">AATW-2023a</strain>
        <tissue evidence="12">Whole specimen</tissue>
    </source>
</reference>
<dbReference type="InterPro" id="IPR012337">
    <property type="entry name" value="RNaseH-like_sf"/>
</dbReference>
<dbReference type="AlphaFoldDB" id="A0AAN8K4A9"/>
<keyword evidence="8 9" id="KW-0460">Magnesium</keyword>
<dbReference type="PIRSF" id="PIRSF036852">
    <property type="entry name" value="Ribonuclease_H1_euk"/>
    <property type="match status" value="1"/>
</dbReference>
<dbReference type="EC" id="3.1.26.4" evidence="9"/>
<keyword evidence="7 9" id="KW-0378">Hydrolase</keyword>
<evidence type="ECO:0000256" key="1">
    <source>
        <dbReference type="ARBA" id="ARBA00000077"/>
    </source>
</evidence>
<dbReference type="InterPro" id="IPR009027">
    <property type="entry name" value="Ribosomal_bL9/RNase_H1_N"/>
</dbReference>
<evidence type="ECO:0000256" key="4">
    <source>
        <dbReference type="ARBA" id="ARBA00022722"/>
    </source>
</evidence>
<comment type="caution">
    <text evidence="12">The sequence shown here is derived from an EMBL/GenBank/DDBJ whole genome shotgun (WGS) entry which is preliminary data.</text>
</comment>
<dbReference type="Proteomes" id="UP001347796">
    <property type="component" value="Unassembled WGS sequence"/>
</dbReference>
<dbReference type="InterPro" id="IPR050092">
    <property type="entry name" value="RNase_H"/>
</dbReference>
<dbReference type="PROSITE" id="PS50879">
    <property type="entry name" value="RNASE_H_1"/>
    <property type="match status" value="1"/>
</dbReference>
<accession>A0AAN8K4A9</accession>
<sequence length="324" mass="35510">MFYAVRVGRIPGIYSTWKECEAQVKGFPKPEYRKFPTEAEAEEFIGGGFSSSQNSQPEWSSSSSCSTPGGRGRGFTASTPGVLETMINMKASIQQLQQQVGMISQTLLHLTDGLTTLETSLNVTQSPNLSRNSNNGTPLKRSMSSTSEQPPSKVKKALTDAWVNNNFTGEPFEDDDGVEVYTDGACFNNGKNGACSGIGVFWGVNDKRNTSEKLAGRQTNNRAEIHAARVAIEQAKKRKIKNLILHTDSEFLINSITKWIKGWKRNGWILSSGKPVVNKDDFQELDEALKGINVKWVHVRGHCGIPGNEAADRLANEGAKKSLP</sequence>
<feature type="compositionally biased region" description="Polar residues" evidence="10">
    <location>
        <begin position="121"/>
        <end position="150"/>
    </location>
</feature>
<dbReference type="SUPFAM" id="SSF53098">
    <property type="entry name" value="Ribonuclease H-like"/>
    <property type="match status" value="1"/>
</dbReference>
<evidence type="ECO:0000259" key="11">
    <source>
        <dbReference type="PROSITE" id="PS50879"/>
    </source>
</evidence>
<evidence type="ECO:0000256" key="2">
    <source>
        <dbReference type="ARBA" id="ARBA00001946"/>
    </source>
</evidence>
<dbReference type="PANTHER" id="PTHR10642">
    <property type="entry name" value="RIBONUCLEASE H1"/>
    <property type="match status" value="1"/>
</dbReference>
<proteinExistence type="inferred from homology"/>
<evidence type="ECO:0000256" key="3">
    <source>
        <dbReference type="ARBA" id="ARBA00005300"/>
    </source>
</evidence>
<organism evidence="12 13">
    <name type="scientific">Patella caerulea</name>
    <name type="common">Rayed Mediterranean limpet</name>
    <dbReference type="NCBI Taxonomy" id="87958"/>
    <lineage>
        <taxon>Eukaryota</taxon>
        <taxon>Metazoa</taxon>
        <taxon>Spiralia</taxon>
        <taxon>Lophotrochozoa</taxon>
        <taxon>Mollusca</taxon>
        <taxon>Gastropoda</taxon>
        <taxon>Patellogastropoda</taxon>
        <taxon>Patelloidea</taxon>
        <taxon>Patellidae</taxon>
        <taxon>Patella</taxon>
    </lineage>
</organism>
<keyword evidence="13" id="KW-1185">Reference proteome</keyword>
<comment type="cofactor">
    <cofactor evidence="2 9">
        <name>Mg(2+)</name>
        <dbReference type="ChEBI" id="CHEBI:18420"/>
    </cofactor>
</comment>
<dbReference type="FunFam" id="3.30.420.10:FF:000097">
    <property type="entry name" value="Ribonuclease H1"/>
    <property type="match status" value="1"/>
</dbReference>
<evidence type="ECO:0000256" key="9">
    <source>
        <dbReference type="PIRNR" id="PIRNR036852"/>
    </source>
</evidence>
<comment type="similarity">
    <text evidence="3 9">Belongs to the RNase H family.</text>
</comment>
<gene>
    <name evidence="12" type="ORF">SNE40_005035</name>
</gene>
<keyword evidence="6 9" id="KW-0255">Endonuclease</keyword>
<dbReference type="PANTHER" id="PTHR10642:SF26">
    <property type="entry name" value="RIBONUCLEASE H1"/>
    <property type="match status" value="1"/>
</dbReference>
<dbReference type="InterPro" id="IPR002156">
    <property type="entry name" value="RNaseH_domain"/>
</dbReference>